<accession>A0AA40F3C3</accession>
<evidence type="ECO:0000256" key="1">
    <source>
        <dbReference type="ARBA" id="ARBA00023242"/>
    </source>
</evidence>
<organism evidence="3 4">
    <name type="scientific">Schizothecium vesticola</name>
    <dbReference type="NCBI Taxonomy" id="314040"/>
    <lineage>
        <taxon>Eukaryota</taxon>
        <taxon>Fungi</taxon>
        <taxon>Dikarya</taxon>
        <taxon>Ascomycota</taxon>
        <taxon>Pezizomycotina</taxon>
        <taxon>Sordariomycetes</taxon>
        <taxon>Sordariomycetidae</taxon>
        <taxon>Sordariales</taxon>
        <taxon>Schizotheciaceae</taxon>
        <taxon>Schizothecium</taxon>
    </lineage>
</organism>
<name>A0AA40F3C3_9PEZI</name>
<keyword evidence="4" id="KW-1185">Reference proteome</keyword>
<dbReference type="Proteomes" id="UP001172155">
    <property type="component" value="Unassembled WGS sequence"/>
</dbReference>
<sequence length="600" mass="65934">MLTNAPFTAEQCDETKPSCNQCAKSRRQCPGYKDEFDLMFRNETRATEKRAQRASKKTLLAAAARKQGTAEAESSTSARLAPPPTTTTTTITTTRRRSPFELAVIPAIQINTETQASCHFVSNFVLLPRQGSTRGFMDYLIPVMKNDPGASHLQFAFNACALASLGNRVSSIGTDFHERSFAEYVKALQATNAAIRDPKKSTSDSLLAAVLLLSMFENITATKNGEYAWGSHIDGAIQLARARGPNQLQSKVGLQLFIAVRIQLIIHALSSGEAPPMGVDWWFASAICDHLAARCQHLNLQTATLRAEVTSIMTSLARTPANTALILSLMRRAQALDADLAAWMAGLPPSWHHRPVHWQDQLPADESAFPGRVDAYPDFWIASVWNLARTARLICMSLAVRCAAWAVAPVDYRTTKEYAAAARTAGEMIGDILASVPYHLGWKGPTGGGGGQFACGEDHSMKGLAGYFLTWPLGCVIIQDYLTDAQRRWVVGRLKYIADDLGVKYAHILTQLQVRVPSMLIRRDGMMVQPYAMSHNFEKLLSDARRAAPTAGYAMNPLQQREAMQKQAYEQTRIELITRVTGVGVEESAQTVAKKWLSVS</sequence>
<comment type="caution">
    <text evidence="3">The sequence shown here is derived from an EMBL/GenBank/DDBJ whole genome shotgun (WGS) entry which is preliminary data.</text>
</comment>
<keyword evidence="1" id="KW-0539">Nucleus</keyword>
<gene>
    <name evidence="3" type="ORF">B0T18DRAFT_126622</name>
</gene>
<dbReference type="EMBL" id="JAUKUD010000003">
    <property type="protein sequence ID" value="KAK0750413.1"/>
    <property type="molecule type" value="Genomic_DNA"/>
</dbReference>
<dbReference type="Pfam" id="PF11951">
    <property type="entry name" value="Fungal_trans_2"/>
    <property type="match status" value="1"/>
</dbReference>
<dbReference type="PANTHER" id="PTHR38791">
    <property type="entry name" value="ZN(II)2CYS6 TRANSCRIPTION FACTOR (EUROFUNG)-RELATED-RELATED"/>
    <property type="match status" value="1"/>
</dbReference>
<dbReference type="GO" id="GO:0000981">
    <property type="term" value="F:DNA-binding transcription factor activity, RNA polymerase II-specific"/>
    <property type="evidence" value="ECO:0007669"/>
    <property type="project" value="InterPro"/>
</dbReference>
<evidence type="ECO:0000313" key="4">
    <source>
        <dbReference type="Proteomes" id="UP001172155"/>
    </source>
</evidence>
<dbReference type="AlphaFoldDB" id="A0AA40F3C3"/>
<dbReference type="InterPro" id="IPR001138">
    <property type="entry name" value="Zn2Cys6_DnaBD"/>
</dbReference>
<proteinExistence type="predicted"/>
<reference evidence="3" key="1">
    <citation type="submission" date="2023-06" db="EMBL/GenBank/DDBJ databases">
        <title>Genome-scale phylogeny and comparative genomics of the fungal order Sordariales.</title>
        <authorList>
            <consortium name="Lawrence Berkeley National Laboratory"/>
            <person name="Hensen N."/>
            <person name="Bonometti L."/>
            <person name="Westerberg I."/>
            <person name="Brannstrom I.O."/>
            <person name="Guillou S."/>
            <person name="Cros-Aarteil S."/>
            <person name="Calhoun S."/>
            <person name="Haridas S."/>
            <person name="Kuo A."/>
            <person name="Mondo S."/>
            <person name="Pangilinan J."/>
            <person name="Riley R."/>
            <person name="LaButti K."/>
            <person name="Andreopoulos B."/>
            <person name="Lipzen A."/>
            <person name="Chen C."/>
            <person name="Yanf M."/>
            <person name="Daum C."/>
            <person name="Ng V."/>
            <person name="Clum A."/>
            <person name="Steindorff A."/>
            <person name="Ohm R."/>
            <person name="Martin F."/>
            <person name="Silar P."/>
            <person name="Natvig D."/>
            <person name="Lalanne C."/>
            <person name="Gautier V."/>
            <person name="Ament-velasquez S.L."/>
            <person name="Kruys A."/>
            <person name="Hutchinson M.I."/>
            <person name="Powell A.J."/>
            <person name="Barry K."/>
            <person name="Miller A.N."/>
            <person name="Grigoriev I.V."/>
            <person name="Debuchy R."/>
            <person name="Gladieux P."/>
            <person name="Thoren M.H."/>
            <person name="Johannesson H."/>
        </authorList>
    </citation>
    <scope>NUCLEOTIDE SEQUENCE</scope>
    <source>
        <strain evidence="3">SMH3187-1</strain>
    </source>
</reference>
<dbReference type="PANTHER" id="PTHR38791:SF13">
    <property type="entry name" value="ZN(2)-C6 FUNGAL-TYPE DOMAIN-CONTAINING PROTEIN"/>
    <property type="match status" value="1"/>
</dbReference>
<feature type="region of interest" description="Disordered" evidence="2">
    <location>
        <begin position="47"/>
        <end position="91"/>
    </location>
</feature>
<dbReference type="CDD" id="cd00067">
    <property type="entry name" value="GAL4"/>
    <property type="match status" value="1"/>
</dbReference>
<evidence type="ECO:0000313" key="3">
    <source>
        <dbReference type="EMBL" id="KAK0750413.1"/>
    </source>
</evidence>
<protein>
    <recommendedName>
        <fullName evidence="5">Negative acting factor</fullName>
    </recommendedName>
</protein>
<dbReference type="InterPro" id="IPR053175">
    <property type="entry name" value="DHMBA_Reg_Transcription_Factor"/>
</dbReference>
<dbReference type="InterPro" id="IPR021858">
    <property type="entry name" value="Fun_TF"/>
</dbReference>
<feature type="compositionally biased region" description="Low complexity" evidence="2">
    <location>
        <begin position="74"/>
        <end position="91"/>
    </location>
</feature>
<dbReference type="GO" id="GO:0008270">
    <property type="term" value="F:zinc ion binding"/>
    <property type="evidence" value="ECO:0007669"/>
    <property type="project" value="InterPro"/>
</dbReference>
<evidence type="ECO:0008006" key="5">
    <source>
        <dbReference type="Google" id="ProtNLM"/>
    </source>
</evidence>
<evidence type="ECO:0000256" key="2">
    <source>
        <dbReference type="SAM" id="MobiDB-lite"/>
    </source>
</evidence>